<dbReference type="PANTHER" id="PTHR14969">
    <property type="entry name" value="SPHINGOSINE-1-PHOSPHATE PHOSPHOHYDROLASE"/>
    <property type="match status" value="1"/>
</dbReference>
<sequence>MAVILVLFVLVFVDAWASQSAQAWPDVWRAPFAFVTDFGLSDWVLIPSLLIFVVTFIALRLPLGRYRAAIHELSLLSGFVFVGVGLPGLFVNLLKRLIGRARPDHFLDLGAFHFQPIFNDWSFQSFPSGHTTTAIGTALVVGFMMPRLFRVILFIALMTGLSRVVIGMHYPTDVVGGFVVGTLGAYAVRNGFARRRWLFNARSDGSVRFRGVPNLRRLFRGRLQRAAE</sequence>
<keyword evidence="1" id="KW-0812">Transmembrane</keyword>
<feature type="transmembrane region" description="Helical" evidence="1">
    <location>
        <begin position="126"/>
        <end position="144"/>
    </location>
</feature>
<feature type="transmembrane region" description="Helical" evidence="1">
    <location>
        <begin position="44"/>
        <end position="63"/>
    </location>
</feature>
<keyword evidence="1" id="KW-0472">Membrane</keyword>
<protein>
    <submittedName>
        <fullName evidence="3">Phosphatase PAP2 family protein</fullName>
    </submittedName>
</protein>
<evidence type="ECO:0000313" key="3">
    <source>
        <dbReference type="EMBL" id="MBS3848739.1"/>
    </source>
</evidence>
<accession>A0A942IDK4</accession>
<feature type="domain" description="Phosphatidic acid phosphatase type 2/haloperoxidase" evidence="2">
    <location>
        <begin position="77"/>
        <end position="189"/>
    </location>
</feature>
<name>A0A942IDK4_9HYPH</name>
<keyword evidence="4" id="KW-1185">Reference proteome</keyword>
<proteinExistence type="predicted"/>
<dbReference type="InterPro" id="IPR036938">
    <property type="entry name" value="PAP2/HPO_sf"/>
</dbReference>
<evidence type="ECO:0000256" key="1">
    <source>
        <dbReference type="SAM" id="Phobius"/>
    </source>
</evidence>
<dbReference type="SUPFAM" id="SSF48317">
    <property type="entry name" value="Acid phosphatase/Vanadium-dependent haloperoxidase"/>
    <property type="match status" value="1"/>
</dbReference>
<comment type="caution">
    <text evidence="3">The sequence shown here is derived from an EMBL/GenBank/DDBJ whole genome shotgun (WGS) entry which is preliminary data.</text>
</comment>
<dbReference type="PANTHER" id="PTHR14969:SF13">
    <property type="entry name" value="AT30094P"/>
    <property type="match status" value="1"/>
</dbReference>
<dbReference type="Proteomes" id="UP000678281">
    <property type="component" value="Unassembled WGS sequence"/>
</dbReference>
<dbReference type="InterPro" id="IPR000326">
    <property type="entry name" value="PAP2/HPO"/>
</dbReference>
<dbReference type="Gene3D" id="1.20.144.10">
    <property type="entry name" value="Phosphatidic acid phosphatase type 2/haloperoxidase"/>
    <property type="match status" value="2"/>
</dbReference>
<feature type="transmembrane region" description="Helical" evidence="1">
    <location>
        <begin position="75"/>
        <end position="94"/>
    </location>
</feature>
<dbReference type="SMART" id="SM00014">
    <property type="entry name" value="acidPPc"/>
    <property type="match status" value="1"/>
</dbReference>
<dbReference type="AlphaFoldDB" id="A0A942IDK4"/>
<evidence type="ECO:0000313" key="4">
    <source>
        <dbReference type="Proteomes" id="UP000678281"/>
    </source>
</evidence>
<feature type="transmembrane region" description="Helical" evidence="1">
    <location>
        <begin position="174"/>
        <end position="192"/>
    </location>
</feature>
<organism evidence="3 4">
    <name type="scientific">Devosia litorisediminis</name>
    <dbReference type="NCBI Taxonomy" id="2829817"/>
    <lineage>
        <taxon>Bacteria</taxon>
        <taxon>Pseudomonadati</taxon>
        <taxon>Pseudomonadota</taxon>
        <taxon>Alphaproteobacteria</taxon>
        <taxon>Hyphomicrobiales</taxon>
        <taxon>Devosiaceae</taxon>
        <taxon>Devosia</taxon>
    </lineage>
</organism>
<gene>
    <name evidence="3" type="ORF">KD146_08540</name>
</gene>
<evidence type="ECO:0000259" key="2">
    <source>
        <dbReference type="SMART" id="SM00014"/>
    </source>
</evidence>
<feature type="transmembrane region" description="Helical" evidence="1">
    <location>
        <begin position="151"/>
        <end position="168"/>
    </location>
</feature>
<dbReference type="RefSeq" id="WP_212658263.1">
    <property type="nucleotide sequence ID" value="NZ_JAGXTP010000001.1"/>
</dbReference>
<dbReference type="EMBL" id="JAGXTP010000001">
    <property type="protein sequence ID" value="MBS3848739.1"/>
    <property type="molecule type" value="Genomic_DNA"/>
</dbReference>
<keyword evidence="1" id="KW-1133">Transmembrane helix</keyword>
<reference evidence="3" key="1">
    <citation type="submission" date="2021-04" db="EMBL/GenBank/DDBJ databases">
        <title>Devosia litorisediminis sp. nov., isolated from a sand dune.</title>
        <authorList>
            <person name="Park S."/>
            <person name="Yoon J.-H."/>
        </authorList>
    </citation>
    <scope>NUCLEOTIDE SEQUENCE</scope>
    <source>
        <strain evidence="3">BSSL-BM10</strain>
    </source>
</reference>
<dbReference type="Pfam" id="PF01569">
    <property type="entry name" value="PAP2"/>
    <property type="match status" value="1"/>
</dbReference>